<keyword evidence="2" id="KW-0472">Membrane</keyword>
<gene>
    <name evidence="3" type="ORF">WOLCODRAFT_20643</name>
</gene>
<dbReference type="EMBL" id="KB467887">
    <property type="protein sequence ID" value="PCH36623.1"/>
    <property type="molecule type" value="Genomic_DNA"/>
</dbReference>
<evidence type="ECO:0000313" key="3">
    <source>
        <dbReference type="EMBL" id="PCH36623.1"/>
    </source>
</evidence>
<dbReference type="Proteomes" id="UP000218811">
    <property type="component" value="Unassembled WGS sequence"/>
</dbReference>
<keyword evidence="2" id="KW-0812">Transmembrane</keyword>
<feature type="region of interest" description="Disordered" evidence="1">
    <location>
        <begin position="187"/>
        <end position="207"/>
    </location>
</feature>
<keyword evidence="4" id="KW-1185">Reference proteome</keyword>
<evidence type="ECO:0000256" key="1">
    <source>
        <dbReference type="SAM" id="MobiDB-lite"/>
    </source>
</evidence>
<protein>
    <submittedName>
        <fullName evidence="3">Uncharacterized protein</fullName>
    </submittedName>
</protein>
<feature type="transmembrane region" description="Helical" evidence="2">
    <location>
        <begin position="38"/>
        <end position="65"/>
    </location>
</feature>
<keyword evidence="2" id="KW-1133">Transmembrane helix</keyword>
<sequence>MAVGYIIVLEPVGVNSLVREQIFFSALRIYALCNRRRMLAIVVLMLGLVPAGGNVFLLGVSSYAATGQICVQSVNVSFLTMSRPIIDTSMFARRDYKRKHESSVTTLLISRFILNLRDASFACDDRPTDVEKSRGDVTSSVQFAFDSFNTPISCPSAAWECMDVSLGSSHLVQGSIRTAEFGSCGDTSIEEYSPGEQHADGQAARDM</sequence>
<name>A0A2H3J9Z5_WOLCO</name>
<evidence type="ECO:0000313" key="4">
    <source>
        <dbReference type="Proteomes" id="UP000218811"/>
    </source>
</evidence>
<accession>A0A2H3J9Z5</accession>
<evidence type="ECO:0000256" key="2">
    <source>
        <dbReference type="SAM" id="Phobius"/>
    </source>
</evidence>
<organism evidence="3 4">
    <name type="scientific">Wolfiporia cocos (strain MD-104)</name>
    <name type="common">Brown rot fungus</name>
    <dbReference type="NCBI Taxonomy" id="742152"/>
    <lineage>
        <taxon>Eukaryota</taxon>
        <taxon>Fungi</taxon>
        <taxon>Dikarya</taxon>
        <taxon>Basidiomycota</taxon>
        <taxon>Agaricomycotina</taxon>
        <taxon>Agaricomycetes</taxon>
        <taxon>Polyporales</taxon>
        <taxon>Phaeolaceae</taxon>
        <taxon>Wolfiporia</taxon>
    </lineage>
</organism>
<reference evidence="3 4" key="1">
    <citation type="journal article" date="2012" name="Science">
        <title>The Paleozoic origin of enzymatic lignin decomposition reconstructed from 31 fungal genomes.</title>
        <authorList>
            <person name="Floudas D."/>
            <person name="Binder M."/>
            <person name="Riley R."/>
            <person name="Barry K."/>
            <person name="Blanchette R.A."/>
            <person name="Henrissat B."/>
            <person name="Martinez A.T."/>
            <person name="Otillar R."/>
            <person name="Spatafora J.W."/>
            <person name="Yadav J.S."/>
            <person name="Aerts A."/>
            <person name="Benoit I."/>
            <person name="Boyd A."/>
            <person name="Carlson A."/>
            <person name="Copeland A."/>
            <person name="Coutinho P.M."/>
            <person name="de Vries R.P."/>
            <person name="Ferreira P."/>
            <person name="Findley K."/>
            <person name="Foster B."/>
            <person name="Gaskell J."/>
            <person name="Glotzer D."/>
            <person name="Gorecki P."/>
            <person name="Heitman J."/>
            <person name="Hesse C."/>
            <person name="Hori C."/>
            <person name="Igarashi K."/>
            <person name="Jurgens J.A."/>
            <person name="Kallen N."/>
            <person name="Kersten P."/>
            <person name="Kohler A."/>
            <person name="Kuees U."/>
            <person name="Kumar T.K.A."/>
            <person name="Kuo A."/>
            <person name="LaButti K."/>
            <person name="Larrondo L.F."/>
            <person name="Lindquist E."/>
            <person name="Ling A."/>
            <person name="Lombard V."/>
            <person name="Lucas S."/>
            <person name="Lundell T."/>
            <person name="Martin R."/>
            <person name="McLaughlin D.J."/>
            <person name="Morgenstern I."/>
            <person name="Morin E."/>
            <person name="Murat C."/>
            <person name="Nagy L.G."/>
            <person name="Nolan M."/>
            <person name="Ohm R.A."/>
            <person name="Patyshakuliyeva A."/>
            <person name="Rokas A."/>
            <person name="Ruiz-Duenas F.J."/>
            <person name="Sabat G."/>
            <person name="Salamov A."/>
            <person name="Samejima M."/>
            <person name="Schmutz J."/>
            <person name="Slot J.C."/>
            <person name="St John F."/>
            <person name="Stenlid J."/>
            <person name="Sun H."/>
            <person name="Sun S."/>
            <person name="Syed K."/>
            <person name="Tsang A."/>
            <person name="Wiebenga A."/>
            <person name="Young D."/>
            <person name="Pisabarro A."/>
            <person name="Eastwood D.C."/>
            <person name="Martin F."/>
            <person name="Cullen D."/>
            <person name="Grigoriev I.V."/>
            <person name="Hibbett D.S."/>
        </authorList>
    </citation>
    <scope>NUCLEOTIDE SEQUENCE [LARGE SCALE GENOMIC DNA]</scope>
    <source>
        <strain evidence="3 4">MD-104</strain>
    </source>
</reference>
<feature type="compositionally biased region" description="Basic and acidic residues" evidence="1">
    <location>
        <begin position="197"/>
        <end position="207"/>
    </location>
</feature>
<dbReference type="AlphaFoldDB" id="A0A2H3J9Z5"/>
<proteinExistence type="predicted"/>